<dbReference type="EMBL" id="JAMHFX010000224">
    <property type="protein sequence ID" value="MCO1623711.1"/>
    <property type="molecule type" value="Genomic_DNA"/>
</dbReference>
<dbReference type="Proteomes" id="UP001202943">
    <property type="component" value="Unassembled WGS sequence"/>
</dbReference>
<dbReference type="RefSeq" id="WP_252461417.1">
    <property type="nucleotide sequence ID" value="NZ_JAMHFX010000224.1"/>
</dbReference>
<accession>A0AAW5HSI8</accession>
<organism evidence="1 2">
    <name type="scientific">Pseudomonas putida</name>
    <name type="common">Arthrobacter siderocapsulatus</name>
    <dbReference type="NCBI Taxonomy" id="303"/>
    <lineage>
        <taxon>Bacteria</taxon>
        <taxon>Pseudomonadati</taxon>
        <taxon>Pseudomonadota</taxon>
        <taxon>Gammaproteobacteria</taxon>
        <taxon>Pseudomonadales</taxon>
        <taxon>Pseudomonadaceae</taxon>
        <taxon>Pseudomonas</taxon>
    </lineage>
</organism>
<name>A0AAW5HSI8_PSEPU</name>
<dbReference type="AlphaFoldDB" id="A0AAW5HSI8"/>
<reference evidence="1" key="2">
    <citation type="submission" date="2023-08" db="EMBL/GenBank/DDBJ databases">
        <title>Isolation, Identification, Denitrification Characteristics of A Highly Efficient Aerobic Denitrifying Bacterial Strain DS2.</title>
        <authorList>
            <person name="Wang H."/>
        </authorList>
    </citation>
    <scope>NUCLEOTIDE SEQUENCE</scope>
    <source>
        <strain evidence="1">DS2</strain>
    </source>
</reference>
<evidence type="ECO:0000313" key="2">
    <source>
        <dbReference type="Proteomes" id="UP001202943"/>
    </source>
</evidence>
<evidence type="ECO:0000313" key="1">
    <source>
        <dbReference type="EMBL" id="MCO1623711.1"/>
    </source>
</evidence>
<proteinExistence type="predicted"/>
<comment type="caution">
    <text evidence="1">The sequence shown here is derived from an EMBL/GenBank/DDBJ whole genome shotgun (WGS) entry which is preliminary data.</text>
</comment>
<sequence length="52" mass="5419">MKRTLLGMAEAGEPLLEQALESIKAYNEAMTQGRLPATAPTAKDGFGLKAAG</sequence>
<reference evidence="1" key="1">
    <citation type="submission" date="2022-05" db="EMBL/GenBank/DDBJ databases">
        <authorList>
            <person name="Yi M."/>
        </authorList>
    </citation>
    <scope>NUCLEOTIDE SEQUENCE</scope>
    <source>
        <strain evidence="1">DS2</strain>
    </source>
</reference>
<protein>
    <submittedName>
        <fullName evidence="1">Uncharacterized protein</fullName>
    </submittedName>
</protein>
<gene>
    <name evidence="1" type="ORF">M8C81_24230</name>
</gene>